<name>A0A849B8Y9_9BURK</name>
<protein>
    <submittedName>
        <fullName evidence="3">SDR family NAD(P)-dependent oxidoreductase</fullName>
    </submittedName>
</protein>
<dbReference type="InterPro" id="IPR036291">
    <property type="entry name" value="NAD(P)-bd_dom_sf"/>
</dbReference>
<dbReference type="Proteomes" id="UP000542973">
    <property type="component" value="Unassembled WGS sequence"/>
</dbReference>
<comment type="caution">
    <text evidence="3">The sequence shown here is derived from an EMBL/GenBank/DDBJ whole genome shotgun (WGS) entry which is preliminary data.</text>
</comment>
<comment type="similarity">
    <text evidence="1">Belongs to the short-chain dehydrogenases/reductases (SDR) family.</text>
</comment>
<dbReference type="PANTHER" id="PTHR45024:SF3">
    <property type="entry name" value="BLL2957 PROTEIN"/>
    <property type="match status" value="1"/>
</dbReference>
<evidence type="ECO:0000313" key="4">
    <source>
        <dbReference type="Proteomes" id="UP000542973"/>
    </source>
</evidence>
<organism evidence="3 4">
    <name type="scientific">Cupriavidus gilardii</name>
    <dbReference type="NCBI Taxonomy" id="82541"/>
    <lineage>
        <taxon>Bacteria</taxon>
        <taxon>Pseudomonadati</taxon>
        <taxon>Pseudomonadota</taxon>
        <taxon>Betaproteobacteria</taxon>
        <taxon>Burkholderiales</taxon>
        <taxon>Burkholderiaceae</taxon>
        <taxon>Cupriavidus</taxon>
    </lineage>
</organism>
<gene>
    <name evidence="3" type="ORF">HLB16_05025</name>
</gene>
<dbReference type="AlphaFoldDB" id="A0A849B8Y9"/>
<proteinExistence type="inferred from homology"/>
<reference evidence="3 4" key="1">
    <citation type="submission" date="2020-05" db="EMBL/GenBank/DDBJ databases">
        <title>MicrobeNet Type strains.</title>
        <authorList>
            <person name="Nicholson A.C."/>
        </authorList>
    </citation>
    <scope>NUCLEOTIDE SEQUENCE [LARGE SCALE GENOMIC DNA]</scope>
    <source>
        <strain evidence="3 4">ATCC 700815</strain>
    </source>
</reference>
<dbReference type="InterPro" id="IPR057326">
    <property type="entry name" value="KR_dom"/>
</dbReference>
<dbReference type="InterPro" id="IPR051687">
    <property type="entry name" value="Peroxisomal_Beta-Oxidation"/>
</dbReference>
<dbReference type="PRINTS" id="PR00080">
    <property type="entry name" value="SDRFAMILY"/>
</dbReference>
<evidence type="ECO:0000313" key="3">
    <source>
        <dbReference type="EMBL" id="NNH10245.1"/>
    </source>
</evidence>
<dbReference type="PRINTS" id="PR00081">
    <property type="entry name" value="GDHRDH"/>
</dbReference>
<dbReference type="PROSITE" id="PS00061">
    <property type="entry name" value="ADH_SHORT"/>
    <property type="match status" value="1"/>
</dbReference>
<dbReference type="PANTHER" id="PTHR45024">
    <property type="entry name" value="DEHYDROGENASES, SHORT CHAIN"/>
    <property type="match status" value="1"/>
</dbReference>
<dbReference type="Gene3D" id="3.40.50.720">
    <property type="entry name" value="NAD(P)-binding Rossmann-like Domain"/>
    <property type="match status" value="1"/>
</dbReference>
<dbReference type="EMBL" id="JABEMD010000006">
    <property type="protein sequence ID" value="NNH10245.1"/>
    <property type="molecule type" value="Genomic_DNA"/>
</dbReference>
<feature type="domain" description="Ketoreductase" evidence="2">
    <location>
        <begin position="20"/>
        <end position="216"/>
    </location>
</feature>
<accession>A0A849B8Y9</accession>
<dbReference type="InterPro" id="IPR002347">
    <property type="entry name" value="SDR_fam"/>
</dbReference>
<evidence type="ECO:0000256" key="1">
    <source>
        <dbReference type="RuleBase" id="RU000363"/>
    </source>
</evidence>
<dbReference type="SUPFAM" id="SSF51735">
    <property type="entry name" value="NAD(P)-binding Rossmann-fold domains"/>
    <property type="match status" value="1"/>
</dbReference>
<dbReference type="InterPro" id="IPR020904">
    <property type="entry name" value="Sc_DH/Rdtase_CS"/>
</dbReference>
<evidence type="ECO:0000259" key="2">
    <source>
        <dbReference type="SMART" id="SM00822"/>
    </source>
</evidence>
<dbReference type="SMART" id="SM00822">
    <property type="entry name" value="PKS_KR"/>
    <property type="match status" value="1"/>
</dbReference>
<dbReference type="Pfam" id="PF00106">
    <property type="entry name" value="adh_short"/>
    <property type="match status" value="1"/>
</dbReference>
<dbReference type="RefSeq" id="WP_053824723.1">
    <property type="nucleotide sequence ID" value="NZ_BAAAEB010000031.1"/>
</dbReference>
<sequence length="316" mass="33194">MTAKVEGSAAGKTAGTMAGKVAVVTGAGGGIGRGIALALGAAGARVVVNDIGVSLSGEGGDAGPAQRVVEEIQAAGGEAVANTDSVASWQGANAIVQCALDRFGRIDAVINNAGNLRDRMFFKMNEEEWRAVIDVHLHGTFFVSRAAAPYFKDQQGGAYVHMTSTSGLIGNFGQANYAAAKLGIAALSKSIALDMARFNVRSNCIAPFAWSRMTSSIPSETPEEQARVAKLQKMEAGKVAPMAVFLASEGAREVNAQIFAVRANEIMLMSQPRPVRSVHASEGWTPESIAEIAIPAMRNSFYPLERSPDVINWDPI</sequence>